<keyword evidence="2" id="KW-1185">Reference proteome</keyword>
<dbReference type="GO" id="GO:0016020">
    <property type="term" value="C:membrane"/>
    <property type="evidence" value="ECO:0007669"/>
    <property type="project" value="InterPro"/>
</dbReference>
<dbReference type="RefSeq" id="WP_130647384.1">
    <property type="nucleotide sequence ID" value="NZ_PGCL01000004.1"/>
</dbReference>
<dbReference type="EMBL" id="PGCL01000004">
    <property type="protein sequence ID" value="TAJ43613.1"/>
    <property type="molecule type" value="Genomic_DNA"/>
</dbReference>
<comment type="caution">
    <text evidence="1">The sequence shown here is derived from an EMBL/GenBank/DDBJ whole genome shotgun (WGS) entry which is preliminary data.</text>
</comment>
<dbReference type="Gene3D" id="3.90.226.10">
    <property type="entry name" value="2-enoyl-CoA Hydratase, Chain A, domain 1"/>
    <property type="match status" value="1"/>
</dbReference>
<evidence type="ECO:0000313" key="2">
    <source>
        <dbReference type="Proteomes" id="UP000292580"/>
    </source>
</evidence>
<sequence>MGYAERVELYKQIEEVRKRPLITYVTSSRSDGGGGRMGSDAIPMFCEQIQRLPTTAHGVDILIVSEGGDPIVSWRIISMLRERFDKIGVLLPYQAYSAATLLALGADEIIMHPFSNLGPVDPQLHVEKNNEGKREGLDFAAEDLSHFIDFVQSDVGITDQAQKERAFELLCKEVGTVPIGAAKRSSNLALSLGEKLLSLHMDDQNKVRAISEALNKSFYHHGYPVGRAEAKKIGLPIIEAPDDLETLIWEVWKDLEGEMRCNEPFNPFEVAMANPVLSQQIGPVPQIQVPANLPPDLLQQIYQQFLQNVSVVPVQPIYYEFFNATVESTRIRSDYRSRIMINAIRNPDLNININVTPMSQGWKIIQ</sequence>
<evidence type="ECO:0008006" key="3">
    <source>
        <dbReference type="Google" id="ProtNLM"/>
    </source>
</evidence>
<evidence type="ECO:0000313" key="1">
    <source>
        <dbReference type="EMBL" id="TAJ43613.1"/>
    </source>
</evidence>
<dbReference type="Proteomes" id="UP000292580">
    <property type="component" value="Unassembled WGS sequence"/>
</dbReference>
<dbReference type="PANTHER" id="PTHR35984:SF1">
    <property type="entry name" value="PERIPLASMIC SERINE PROTEASE"/>
    <property type="match status" value="1"/>
</dbReference>
<gene>
    <name evidence="1" type="ORF">CUJ86_09705</name>
</gene>
<reference evidence="1 2" key="1">
    <citation type="submission" date="2017-11" db="EMBL/GenBank/DDBJ databases">
        <title>Isolation and Characterization of Methanofollis Species from Methane Seep Offshore SW Taiwan.</title>
        <authorList>
            <person name="Teng N.-H."/>
            <person name="Lai M.-C."/>
            <person name="Chen S.-C."/>
        </authorList>
    </citation>
    <scope>NUCLEOTIDE SEQUENCE [LARGE SCALE GENOMIC DNA]</scope>
    <source>
        <strain evidence="1 2">FWC-SCC2</strain>
    </source>
</reference>
<accession>A0A483CST6</accession>
<dbReference type="InterPro" id="IPR029045">
    <property type="entry name" value="ClpP/crotonase-like_dom_sf"/>
</dbReference>
<organism evidence="1 2">
    <name type="scientific">Methanofollis fontis</name>
    <dbReference type="NCBI Taxonomy" id="2052832"/>
    <lineage>
        <taxon>Archaea</taxon>
        <taxon>Methanobacteriati</taxon>
        <taxon>Methanobacteriota</taxon>
        <taxon>Stenosarchaea group</taxon>
        <taxon>Methanomicrobia</taxon>
        <taxon>Methanomicrobiales</taxon>
        <taxon>Methanomicrobiaceae</taxon>
        <taxon>Methanofollis</taxon>
    </lineage>
</organism>
<dbReference type="InterPro" id="IPR002825">
    <property type="entry name" value="Pept_S49_ser-pept_pro"/>
</dbReference>
<dbReference type="Pfam" id="PF01972">
    <property type="entry name" value="SDH_protease"/>
    <property type="match status" value="1"/>
</dbReference>
<proteinExistence type="predicted"/>
<protein>
    <recommendedName>
        <fullName evidence="3">Serine dehydrogenase proteinase</fullName>
    </recommendedName>
</protein>
<dbReference type="PANTHER" id="PTHR35984">
    <property type="entry name" value="PERIPLASMIC SERINE PROTEASE"/>
    <property type="match status" value="1"/>
</dbReference>
<dbReference type="AlphaFoldDB" id="A0A483CST6"/>
<name>A0A483CST6_9EURY</name>
<dbReference type="OrthoDB" id="110683at2157"/>
<dbReference type="SUPFAM" id="SSF52096">
    <property type="entry name" value="ClpP/crotonase"/>
    <property type="match status" value="1"/>
</dbReference>